<feature type="transmembrane region" description="Helical" evidence="2">
    <location>
        <begin position="39"/>
        <end position="58"/>
    </location>
</feature>
<keyword evidence="4" id="KW-0378">Hydrolase</keyword>
<dbReference type="GO" id="GO:0008233">
    <property type="term" value="F:peptidase activity"/>
    <property type="evidence" value="ECO:0007669"/>
    <property type="project" value="UniProtKB-KW"/>
</dbReference>
<feature type="region of interest" description="Disordered" evidence="1">
    <location>
        <begin position="602"/>
        <end position="657"/>
    </location>
</feature>
<dbReference type="OrthoDB" id="9804872at2"/>
<keyword evidence="5" id="KW-1185">Reference proteome</keyword>
<feature type="transmembrane region" description="Helical" evidence="2">
    <location>
        <begin position="114"/>
        <end position="133"/>
    </location>
</feature>
<proteinExistence type="predicted"/>
<dbReference type="InterPro" id="IPR038765">
    <property type="entry name" value="Papain-like_cys_pep_sf"/>
</dbReference>
<feature type="domain" description="Transglutaminase-like" evidence="3">
    <location>
        <begin position="510"/>
        <end position="584"/>
    </location>
</feature>
<keyword evidence="2" id="KW-0472">Membrane</keyword>
<dbReference type="InterPro" id="IPR052901">
    <property type="entry name" value="Bact_TGase-like"/>
</dbReference>
<accession>A0A1I3XF68</accession>
<dbReference type="Pfam" id="PF01841">
    <property type="entry name" value="Transglut_core"/>
    <property type="match status" value="1"/>
</dbReference>
<gene>
    <name evidence="4" type="ORF">SAMN04488569_101412</name>
</gene>
<feature type="compositionally biased region" description="Acidic residues" evidence="1">
    <location>
        <begin position="610"/>
        <end position="623"/>
    </location>
</feature>
<dbReference type="Gene3D" id="3.10.620.30">
    <property type="match status" value="1"/>
</dbReference>
<evidence type="ECO:0000313" key="4">
    <source>
        <dbReference type="EMBL" id="SFK18187.1"/>
    </source>
</evidence>
<feature type="transmembrane region" description="Helical" evidence="2">
    <location>
        <begin position="164"/>
        <end position="183"/>
    </location>
</feature>
<feature type="transmembrane region" description="Helical" evidence="2">
    <location>
        <begin position="12"/>
        <end position="33"/>
    </location>
</feature>
<dbReference type="GO" id="GO:0006508">
    <property type="term" value="P:proteolysis"/>
    <property type="evidence" value="ECO:0007669"/>
    <property type="project" value="UniProtKB-KW"/>
</dbReference>
<evidence type="ECO:0000256" key="1">
    <source>
        <dbReference type="SAM" id="MobiDB-lite"/>
    </source>
</evidence>
<evidence type="ECO:0000259" key="3">
    <source>
        <dbReference type="SMART" id="SM00460"/>
    </source>
</evidence>
<name>A0A1I3XF68_9LACT</name>
<sequence length="793" mass="91271">MNNYISPLSNFIRSFLLSIVHTFLLLPVLFLFLKINELNGFYFFVLFFVMTQIIAALFKKWWLYFLIQFGTITIFLYYTFPPSNKQMNFIEWLSLIWQYGKTEWTTLLSTSMSTIPVFLATVCLLFLITLLTYTSIRQRLAMPSFLIALGYLIVIHTFTNQAILSTAVSVTGFGLLLIGLVHIDHRFNTFQFLKSAGLTALLTSILIGITYWSITPLRPVQEWLEKSSEAYQQYLNQQGFFDWIRARSPQSRYQQIGMDTDDEVLGGPLQNDFTPLFKAYTETPQYWKVLHRMEYTGSGWNSDLPSDRSLATSPYEPENVDLLYGTTPKKPAEIQETTTLVWENPVDYIVYPYGWKKLEIQNAPDDFTMLASNINGHHRVTDSRQDISSYTITYDAVSLGSIDDENFHQDDGWRTLLLESLNSNTEVPMFDADLSLREKMVQIFPDDLQLPASLPQRVTDLAVELTEGIDSEYEMVRSIETYLKNDGGYRYSLQDASQTPEEEDYVDQFLFETLVGYCDNFSTAMTVMLRSVGIPARWTKGFSPGSEQTDTDGKTYYQITNANAHSWVEVYFPSSGWVPFDPSPSFSNPMTRTEADLAAENSGSSFNENDMPEEGSPEAEDPEVQTPEETPDEETPEETERGSEEEIIEESSENNSVTSSEESLNSWYLLFLIPIFFILLFTFYFFSVHLKVAIWILEKLIQKNKLSLLQASRWTLRLFQIKKKKLSNQTFENYFEGLDLSVNEYSDVLNLFAHLLNQVFYGHETAKDSLSAEQKIILLDSLQVLKFLPKYKN</sequence>
<feature type="transmembrane region" description="Helical" evidence="2">
    <location>
        <begin position="667"/>
        <end position="697"/>
    </location>
</feature>
<dbReference type="SMART" id="SM00460">
    <property type="entry name" value="TGc"/>
    <property type="match status" value="1"/>
</dbReference>
<dbReference type="PANTHER" id="PTHR42736:SF1">
    <property type="entry name" value="PROTEIN-GLUTAMINE GAMMA-GLUTAMYLTRANSFERASE"/>
    <property type="match status" value="1"/>
</dbReference>
<feature type="transmembrane region" description="Helical" evidence="2">
    <location>
        <begin position="63"/>
        <end position="80"/>
    </location>
</feature>
<organism evidence="4 5">
    <name type="scientific">Marinilactibacillus piezotolerans</name>
    <dbReference type="NCBI Taxonomy" id="258723"/>
    <lineage>
        <taxon>Bacteria</taxon>
        <taxon>Bacillati</taxon>
        <taxon>Bacillota</taxon>
        <taxon>Bacilli</taxon>
        <taxon>Lactobacillales</taxon>
        <taxon>Carnobacteriaceae</taxon>
        <taxon>Marinilactibacillus</taxon>
    </lineage>
</organism>
<evidence type="ECO:0000256" key="2">
    <source>
        <dbReference type="SAM" id="Phobius"/>
    </source>
</evidence>
<dbReference type="SUPFAM" id="SSF54001">
    <property type="entry name" value="Cysteine proteinases"/>
    <property type="match status" value="1"/>
</dbReference>
<dbReference type="RefSeq" id="WP_091896845.1">
    <property type="nucleotide sequence ID" value="NZ_FOSJ01000014.1"/>
</dbReference>
<keyword evidence="2" id="KW-0812">Transmembrane</keyword>
<dbReference type="PANTHER" id="PTHR42736">
    <property type="entry name" value="PROTEIN-GLUTAMINE GAMMA-GLUTAMYLTRANSFERASE"/>
    <property type="match status" value="1"/>
</dbReference>
<feature type="transmembrane region" description="Helical" evidence="2">
    <location>
        <begin position="195"/>
        <end position="214"/>
    </location>
</feature>
<keyword evidence="2" id="KW-1133">Transmembrane helix</keyword>
<dbReference type="InterPro" id="IPR002931">
    <property type="entry name" value="Transglutaminase-like"/>
</dbReference>
<evidence type="ECO:0000313" key="5">
    <source>
        <dbReference type="Proteomes" id="UP000199589"/>
    </source>
</evidence>
<dbReference type="Proteomes" id="UP000199589">
    <property type="component" value="Unassembled WGS sequence"/>
</dbReference>
<dbReference type="EMBL" id="FOSJ01000014">
    <property type="protein sequence ID" value="SFK18187.1"/>
    <property type="molecule type" value="Genomic_DNA"/>
</dbReference>
<reference evidence="5" key="1">
    <citation type="submission" date="2016-10" db="EMBL/GenBank/DDBJ databases">
        <authorList>
            <person name="Varghese N."/>
            <person name="Submissions S."/>
        </authorList>
    </citation>
    <scope>NUCLEOTIDE SEQUENCE [LARGE SCALE GENOMIC DNA]</scope>
    <source>
        <strain evidence="5">DSM 16108</strain>
    </source>
</reference>
<dbReference type="AlphaFoldDB" id="A0A1I3XF68"/>
<keyword evidence="4" id="KW-0645">Protease</keyword>
<protein>
    <submittedName>
        <fullName evidence="4">Transglutaminase-like enzyme, putative cysteine protease</fullName>
    </submittedName>
</protein>